<organism evidence="1 2">
    <name type="scientific">Streptomyces bathyalis</name>
    <dbReference type="NCBI Taxonomy" id="2710756"/>
    <lineage>
        <taxon>Bacteria</taxon>
        <taxon>Bacillati</taxon>
        <taxon>Actinomycetota</taxon>
        <taxon>Actinomycetes</taxon>
        <taxon>Kitasatosporales</taxon>
        <taxon>Streptomycetaceae</taxon>
        <taxon>Streptomyces</taxon>
    </lineage>
</organism>
<dbReference type="Proteomes" id="UP000595046">
    <property type="component" value="Chromosome"/>
</dbReference>
<dbReference type="KEGG" id="sbat:G4Z16_06140"/>
<gene>
    <name evidence="1" type="ORF">G4Z16_06140</name>
</gene>
<dbReference type="AlphaFoldDB" id="A0A7T1TCH8"/>
<dbReference type="EMBL" id="CP048882">
    <property type="protein sequence ID" value="QPP10458.1"/>
    <property type="molecule type" value="Genomic_DNA"/>
</dbReference>
<evidence type="ECO:0000313" key="2">
    <source>
        <dbReference type="Proteomes" id="UP000595046"/>
    </source>
</evidence>
<sequence>MTEACLAVFRPRSPALFVMGVNGGMSMAPDAAFPLVFGRNEPEVHVCVAPDDTHVSRKQGYFTREHSRWVLNNTGRLPIRLPGAHLVLGGDRVELRSGFTPLFIVAPKREHLLEVRVATPTPGAGDGGLGEVATHEGEVWDLTATEKLVLICLAQRYLRNDPMPQPLPWAEVAAELADLRPAETWSKQRAARVVAGVRTRLSGSVSGLMEDEVPQPVGNALNHNLITELLVTTTLVKSDLALLEGGGDR</sequence>
<proteinExistence type="predicted"/>
<name>A0A7T1TCH8_9ACTN</name>
<keyword evidence="2" id="KW-1185">Reference proteome</keyword>
<evidence type="ECO:0000313" key="1">
    <source>
        <dbReference type="EMBL" id="QPP10458.1"/>
    </source>
</evidence>
<reference evidence="2" key="1">
    <citation type="submission" date="2020-02" db="EMBL/GenBank/DDBJ databases">
        <title>Streptomyces sp. ASO4wet.</title>
        <authorList>
            <person name="Risdian C."/>
            <person name="Landwehr W."/>
            <person name="Schupp P."/>
            <person name="Wink J."/>
        </authorList>
    </citation>
    <scope>NUCLEOTIDE SEQUENCE [LARGE SCALE GENOMIC DNA]</scope>
    <source>
        <strain evidence="2">ASO4wet</strain>
    </source>
</reference>
<accession>A0A7T1TCH8</accession>
<protein>
    <recommendedName>
        <fullName evidence="3">FHA domain-containing protein</fullName>
    </recommendedName>
</protein>
<evidence type="ECO:0008006" key="3">
    <source>
        <dbReference type="Google" id="ProtNLM"/>
    </source>
</evidence>